<feature type="binding site" evidence="15">
    <location>
        <position position="414"/>
    </location>
    <ligand>
        <name>S-adenosyl-L-methionine</name>
        <dbReference type="ChEBI" id="CHEBI:59789"/>
    </ligand>
</feature>
<evidence type="ECO:0000256" key="5">
    <source>
        <dbReference type="ARBA" id="ARBA00022679"/>
    </source>
</evidence>
<feature type="compositionally biased region" description="Basic and acidic residues" evidence="16">
    <location>
        <begin position="7"/>
        <end position="18"/>
    </location>
</feature>
<dbReference type="EC" id="2.1.1.360" evidence="2 14"/>
<feature type="region of interest" description="Disordered" evidence="16">
    <location>
        <begin position="1"/>
        <end position="57"/>
    </location>
</feature>
<dbReference type="GO" id="GO:0000786">
    <property type="term" value="C:nucleosome"/>
    <property type="evidence" value="ECO:0007669"/>
    <property type="project" value="InterPro"/>
</dbReference>
<evidence type="ECO:0000259" key="17">
    <source>
        <dbReference type="PROSITE" id="PS51569"/>
    </source>
</evidence>
<keyword evidence="19" id="KW-1185">Reference proteome</keyword>
<comment type="similarity">
    <text evidence="14">Belongs to the class I-like SAM-binding methyltransferase superfamily. DOT1 family.</text>
</comment>
<evidence type="ECO:0000256" key="14">
    <source>
        <dbReference type="PIRNR" id="PIRNR017570"/>
    </source>
</evidence>
<feature type="compositionally biased region" description="Basic and acidic residues" evidence="16">
    <location>
        <begin position="102"/>
        <end position="114"/>
    </location>
</feature>
<dbReference type="PANTHER" id="PTHR21451:SF0">
    <property type="entry name" value="HISTONE-LYSINE N-METHYLTRANSFERASE, H3 LYSINE-79 SPECIFIC"/>
    <property type="match status" value="1"/>
</dbReference>
<feature type="compositionally biased region" description="Low complexity" evidence="16">
    <location>
        <begin position="19"/>
        <end position="28"/>
    </location>
</feature>
<accession>A0A9P8T3W6</accession>
<evidence type="ECO:0000256" key="16">
    <source>
        <dbReference type="SAM" id="MobiDB-lite"/>
    </source>
</evidence>
<dbReference type="InterPro" id="IPR025789">
    <property type="entry name" value="DOT1_dom"/>
</dbReference>
<dbReference type="GO" id="GO:0000077">
    <property type="term" value="P:DNA damage checkpoint signaling"/>
    <property type="evidence" value="ECO:0007669"/>
    <property type="project" value="InterPro"/>
</dbReference>
<dbReference type="InterPro" id="IPR030445">
    <property type="entry name" value="H3-K79_meTrfase"/>
</dbReference>
<evidence type="ECO:0000256" key="2">
    <source>
        <dbReference type="ARBA" id="ARBA00012190"/>
    </source>
</evidence>
<dbReference type="AlphaFoldDB" id="A0A9P8T3W6"/>
<evidence type="ECO:0000256" key="11">
    <source>
        <dbReference type="ARBA" id="ARBA00023242"/>
    </source>
</evidence>
<dbReference type="Gene3D" id="1.10.260.170">
    <property type="match status" value="1"/>
</dbReference>
<keyword evidence="8 14" id="KW-0156">Chromatin regulator</keyword>
<evidence type="ECO:0000256" key="12">
    <source>
        <dbReference type="ARBA" id="ARBA00029821"/>
    </source>
</evidence>
<feature type="domain" description="DOT1" evidence="17">
    <location>
        <begin position="222"/>
        <end position="560"/>
    </location>
</feature>
<dbReference type="Pfam" id="PF08123">
    <property type="entry name" value="DOT1"/>
    <property type="match status" value="1"/>
</dbReference>
<comment type="catalytic activity">
    <reaction evidence="13 14">
        <text>L-lysyl(79)-[histone H3] + 3 S-adenosyl-L-methionine = N(6),N(6),N(6)-trimethyl-L-lysyl(79)-[histone H3] + 3 S-adenosyl-L-homocysteine + 3 H(+)</text>
        <dbReference type="Rhea" id="RHEA:60328"/>
        <dbReference type="Rhea" id="RHEA-COMP:15549"/>
        <dbReference type="Rhea" id="RHEA-COMP:15552"/>
        <dbReference type="ChEBI" id="CHEBI:15378"/>
        <dbReference type="ChEBI" id="CHEBI:29969"/>
        <dbReference type="ChEBI" id="CHEBI:57856"/>
        <dbReference type="ChEBI" id="CHEBI:59789"/>
        <dbReference type="ChEBI" id="CHEBI:61961"/>
        <dbReference type="EC" id="2.1.1.360"/>
    </reaction>
</comment>
<evidence type="ECO:0000256" key="8">
    <source>
        <dbReference type="ARBA" id="ARBA00022853"/>
    </source>
</evidence>
<dbReference type="SUPFAM" id="SSF53335">
    <property type="entry name" value="S-adenosyl-L-methionine-dependent methyltransferases"/>
    <property type="match status" value="1"/>
</dbReference>
<comment type="subcellular location">
    <subcellularLocation>
        <location evidence="1 14">Nucleus</location>
    </subcellularLocation>
</comment>
<keyword evidence="9 14" id="KW-0805">Transcription regulation</keyword>
<evidence type="ECO:0000256" key="10">
    <source>
        <dbReference type="ARBA" id="ARBA00023163"/>
    </source>
</evidence>
<feature type="binding site" evidence="15">
    <location>
        <begin position="451"/>
        <end position="452"/>
    </location>
    <ligand>
        <name>S-adenosyl-L-methionine</name>
        <dbReference type="ChEBI" id="CHEBI:59789"/>
    </ligand>
</feature>
<feature type="region of interest" description="Disordered" evidence="16">
    <location>
        <begin position="97"/>
        <end position="166"/>
    </location>
</feature>
<protein>
    <recommendedName>
        <fullName evidence="3 14">Histone-lysine N-methyltransferase, H3 lysine-79 specific</fullName>
        <ecNumber evidence="2 14">2.1.1.360</ecNumber>
    </recommendedName>
    <alternativeName>
        <fullName evidence="12 14">Histone H3-K79 methyltransferase</fullName>
    </alternativeName>
</protein>
<dbReference type="GO" id="GO:0032259">
    <property type="term" value="P:methylation"/>
    <property type="evidence" value="ECO:0007669"/>
    <property type="project" value="UniProtKB-KW"/>
</dbReference>
<evidence type="ECO:0000313" key="18">
    <source>
        <dbReference type="EMBL" id="KAH3665146.1"/>
    </source>
</evidence>
<evidence type="ECO:0000256" key="15">
    <source>
        <dbReference type="PIRSR" id="PIRSR017570-1"/>
    </source>
</evidence>
<sequence length="580" mass="66394">MALLGLDLDRSPVRREDTPPTSSAASPPETVGDTVKSTAIGSDSRQVASWKDAARGNTTVSCMGAKRTKSYGDYYKGNALQQLLNATEYFVGNVGDRRQRRKLETRETQKEMSPRKRKQTIQSETSTGKKSDKKSTDRRKQIEKHSEPKASIKSEQEQSGEHNGCSPWFLSHEMSENVKITWNFFDPEAGNKPKELELISAYTLVNDRLDRYVMKNPQITPREVYLMYPLFDYQEKYLLAECKLNAWFNPIADIARVMELTATVYMPEKARKKVINFDNPSNCLIKRWDDAVNRHDGNQLVQLVEEYNSLVAKLRKNGEIIQHIRQRKTFPQLLVHEIMNQCYLRGVLPDYRKLRSYKAFSNYVYGELMPSFLSRAFNQCKLSHTKVFIDLGSGVGNCTIQAALEYGCESYGVEIMDHASRLCMLQTEEFEKRCAIWGVRHGAMKFFLGESFVDNAPVQEVIDRSDVILVNNYLFDAELSKKVVDLFSNLKTGTQIISLKPIVPPGYTISWGHPESILSRMKCTRYTYGENDVSWTSKGGFYYITEVLPHINEEYLRALPARSQRTRGKELVLNAFTNNV</sequence>
<dbReference type="EMBL" id="JAEUBD010001178">
    <property type="protein sequence ID" value="KAH3665146.1"/>
    <property type="molecule type" value="Genomic_DNA"/>
</dbReference>
<comment type="caution">
    <text evidence="18">The sequence shown here is derived from an EMBL/GenBank/DDBJ whole genome shotgun (WGS) entry which is preliminary data.</text>
</comment>
<dbReference type="PIRSF" id="PIRSF017570">
    <property type="entry name" value="Histone_H3-K79_MeTrfase"/>
    <property type="match status" value="1"/>
</dbReference>
<dbReference type="GO" id="GO:0006281">
    <property type="term" value="P:DNA repair"/>
    <property type="evidence" value="ECO:0007669"/>
    <property type="project" value="InterPro"/>
</dbReference>
<dbReference type="GO" id="GO:0000781">
    <property type="term" value="C:chromosome, telomeric region"/>
    <property type="evidence" value="ECO:0007669"/>
    <property type="project" value="GOC"/>
</dbReference>
<evidence type="ECO:0000256" key="7">
    <source>
        <dbReference type="ARBA" id="ARBA00022737"/>
    </source>
</evidence>
<evidence type="ECO:0000256" key="4">
    <source>
        <dbReference type="ARBA" id="ARBA00022603"/>
    </source>
</evidence>
<keyword evidence="7" id="KW-0677">Repeat</keyword>
<dbReference type="Gene3D" id="3.40.50.150">
    <property type="entry name" value="Vaccinia Virus protein VP39"/>
    <property type="match status" value="1"/>
</dbReference>
<proteinExistence type="inferred from homology"/>
<dbReference type="Proteomes" id="UP000788993">
    <property type="component" value="Unassembled WGS sequence"/>
</dbReference>
<comment type="function">
    <text evidence="14">Histone methyltransferase that specifically trimethylates histone H3 to form H3K79me3. This methylation is required for telomere silencing and for the pachytene checkpoint during the meiotic cell cycle by allowing the recruitment of RAD9 to double strand breaks. Nucleosomes are preferred as substrate compared to free histone.</text>
</comment>
<organism evidence="18 19">
    <name type="scientific">Ogataea polymorpha</name>
    <dbReference type="NCBI Taxonomy" id="460523"/>
    <lineage>
        <taxon>Eukaryota</taxon>
        <taxon>Fungi</taxon>
        <taxon>Dikarya</taxon>
        <taxon>Ascomycota</taxon>
        <taxon>Saccharomycotina</taxon>
        <taxon>Pichiomycetes</taxon>
        <taxon>Pichiales</taxon>
        <taxon>Pichiaceae</taxon>
        <taxon>Ogataea</taxon>
    </lineage>
</organism>
<dbReference type="GO" id="GO:0031509">
    <property type="term" value="P:subtelomeric heterochromatin formation"/>
    <property type="evidence" value="ECO:0007669"/>
    <property type="project" value="InterPro"/>
</dbReference>
<dbReference type="InterPro" id="IPR029063">
    <property type="entry name" value="SAM-dependent_MTases_sf"/>
</dbReference>
<evidence type="ECO:0000256" key="6">
    <source>
        <dbReference type="ARBA" id="ARBA00022691"/>
    </source>
</evidence>
<dbReference type="GO" id="GO:0042393">
    <property type="term" value="F:histone binding"/>
    <property type="evidence" value="ECO:0007669"/>
    <property type="project" value="InterPro"/>
</dbReference>
<dbReference type="PANTHER" id="PTHR21451">
    <property type="entry name" value="HISTONE H3 METHYLTRANSFERASE"/>
    <property type="match status" value="1"/>
</dbReference>
<dbReference type="GO" id="GO:0140956">
    <property type="term" value="F:histone H3K79 trimethyltransferase activity"/>
    <property type="evidence" value="ECO:0007669"/>
    <property type="project" value="UniProtKB-EC"/>
</dbReference>
<evidence type="ECO:0000256" key="1">
    <source>
        <dbReference type="ARBA" id="ARBA00004123"/>
    </source>
</evidence>
<dbReference type="FunFam" id="3.40.50.150:FF:000033">
    <property type="entry name" value="Histone-lysine N-methyltransferase, H3 lysine-79 specific"/>
    <property type="match status" value="1"/>
</dbReference>
<dbReference type="InterPro" id="IPR021162">
    <property type="entry name" value="Dot1"/>
</dbReference>
<reference evidence="18" key="2">
    <citation type="submission" date="2021-01" db="EMBL/GenBank/DDBJ databases">
        <authorList>
            <person name="Schikora-Tamarit M.A."/>
        </authorList>
    </citation>
    <scope>NUCLEOTIDE SEQUENCE</scope>
    <source>
        <strain evidence="18">NCAIM Y.01608</strain>
    </source>
</reference>
<evidence type="ECO:0000256" key="3">
    <source>
        <dbReference type="ARBA" id="ARBA00020987"/>
    </source>
</evidence>
<gene>
    <name evidence="18" type="ORF">OGATHE_003961</name>
</gene>
<dbReference type="GO" id="GO:0005634">
    <property type="term" value="C:nucleus"/>
    <property type="evidence" value="ECO:0007669"/>
    <property type="project" value="UniProtKB-SubCell"/>
</dbReference>
<evidence type="ECO:0000256" key="13">
    <source>
        <dbReference type="ARBA" id="ARBA00047770"/>
    </source>
</evidence>
<evidence type="ECO:0000313" key="19">
    <source>
        <dbReference type="Proteomes" id="UP000788993"/>
    </source>
</evidence>
<feature type="compositionally biased region" description="Basic and acidic residues" evidence="16">
    <location>
        <begin position="127"/>
        <end position="160"/>
    </location>
</feature>
<reference evidence="18" key="1">
    <citation type="journal article" date="2021" name="Open Biol.">
        <title>Shared evolutionary footprints suggest mitochondrial oxidative damage underlies multiple complex I losses in fungi.</title>
        <authorList>
            <person name="Schikora-Tamarit M.A."/>
            <person name="Marcet-Houben M."/>
            <person name="Nosek J."/>
            <person name="Gabaldon T."/>
        </authorList>
    </citation>
    <scope>NUCLEOTIDE SEQUENCE</scope>
    <source>
        <strain evidence="18">NCAIM Y.01608</strain>
    </source>
</reference>
<keyword evidence="11 14" id="KW-0539">Nucleus</keyword>
<keyword evidence="6 14" id="KW-0949">S-adenosyl-L-methionine</keyword>
<name>A0A9P8T3W6_9ASCO</name>
<feature type="compositionally biased region" description="Polar residues" evidence="16">
    <location>
        <begin position="35"/>
        <end position="47"/>
    </location>
</feature>
<evidence type="ECO:0000256" key="9">
    <source>
        <dbReference type="ARBA" id="ARBA00023015"/>
    </source>
</evidence>
<keyword evidence="5 14" id="KW-0808">Transferase</keyword>
<keyword evidence="10 14" id="KW-0804">Transcription</keyword>
<feature type="binding site" evidence="15">
    <location>
        <begin position="365"/>
        <end position="368"/>
    </location>
    <ligand>
        <name>S-adenosyl-L-methionine</name>
        <dbReference type="ChEBI" id="CHEBI:59789"/>
    </ligand>
</feature>
<dbReference type="PROSITE" id="PS51569">
    <property type="entry name" value="DOT1"/>
    <property type="match status" value="1"/>
</dbReference>
<keyword evidence="4 14" id="KW-0489">Methyltransferase</keyword>
<feature type="binding site" evidence="15">
    <location>
        <begin position="388"/>
        <end position="397"/>
    </location>
    <ligand>
        <name>S-adenosyl-L-methionine</name>
        <dbReference type="ChEBI" id="CHEBI:59789"/>
    </ligand>
</feature>